<dbReference type="PANTHER" id="PTHR11203">
    <property type="entry name" value="CLEAVAGE AND POLYADENYLATION SPECIFICITY FACTOR FAMILY MEMBER"/>
    <property type="match status" value="1"/>
</dbReference>
<dbReference type="SMART" id="SM00849">
    <property type="entry name" value="Lactamase_B"/>
    <property type="match status" value="1"/>
</dbReference>
<dbReference type="InterPro" id="IPR036866">
    <property type="entry name" value="RibonucZ/Hydroxyglut_hydro"/>
</dbReference>
<sequence>MQSLIAISGFDAKGPACFLLHIAGRRFLLDLGTGPDAGRMPDLAGVGHVDAVLISHGHPDHIGALSLLGRIGLPPVFATAPVTALSPAVRAVSGGLLPARGAVLGVPIETGPSGHAPGAVWMRVGGEDGLLYTGDLSVEGSLWPCMTPPRARAAVLDASYGAADEALPDQRAALLALAAEGPLLLPAPAAGRGLEMARVFLEAGHEVFLCPAHRRVAAVMLALPGWLAPGGAAALAQLLAATRPLAPEAPARGVMIAAGPNAEGGVAAVLAARFAETGAARIVFTGHLGLETPAEALTRTGRAAFLRWNVHPPLATTRALLDAIAPAQAMAAFTPAAGRRALAAALPAAPLAETAELHW</sequence>
<dbReference type="SUPFAM" id="SSF56281">
    <property type="entry name" value="Metallo-hydrolase/oxidoreductase"/>
    <property type="match status" value="1"/>
</dbReference>
<dbReference type="EMBL" id="RCHI01000001">
    <property type="protein sequence ID" value="RLL72777.1"/>
    <property type="molecule type" value="Genomic_DNA"/>
</dbReference>
<dbReference type="RefSeq" id="WP_121530144.1">
    <property type="nucleotide sequence ID" value="NZ_RCHI01000001.1"/>
</dbReference>
<proteinExistence type="predicted"/>
<keyword evidence="3" id="KW-1185">Reference proteome</keyword>
<gene>
    <name evidence="2" type="ORF">DYS74_00160</name>
</gene>
<dbReference type="GO" id="GO:0016787">
    <property type="term" value="F:hydrolase activity"/>
    <property type="evidence" value="ECO:0007669"/>
    <property type="project" value="UniProtKB-KW"/>
</dbReference>
<keyword evidence="2" id="KW-0378">Hydrolase</keyword>
<accession>A0A421BWR3</accession>
<evidence type="ECO:0000259" key="1">
    <source>
        <dbReference type="SMART" id="SM00849"/>
    </source>
</evidence>
<dbReference type="InterPro" id="IPR050698">
    <property type="entry name" value="MBL"/>
</dbReference>
<dbReference type="AlphaFoldDB" id="A0A421BWR3"/>
<dbReference type="GO" id="GO:0004521">
    <property type="term" value="F:RNA endonuclease activity"/>
    <property type="evidence" value="ECO:0007669"/>
    <property type="project" value="TreeGrafter"/>
</dbReference>
<dbReference type="PANTHER" id="PTHR11203:SF37">
    <property type="entry name" value="INTEGRATOR COMPLEX SUBUNIT 11"/>
    <property type="match status" value="1"/>
</dbReference>
<protein>
    <submittedName>
        <fullName evidence="2">MBL fold metallo-hydrolase</fullName>
    </submittedName>
</protein>
<comment type="caution">
    <text evidence="2">The sequence shown here is derived from an EMBL/GenBank/DDBJ whole genome shotgun (WGS) entry which is preliminary data.</text>
</comment>
<feature type="domain" description="Metallo-beta-lactamase" evidence="1">
    <location>
        <begin position="14"/>
        <end position="192"/>
    </location>
</feature>
<reference evidence="2 3" key="1">
    <citation type="submission" date="2018-10" db="EMBL/GenBank/DDBJ databases">
        <title>Rhodobacter sp . BO-81.</title>
        <authorList>
            <person name="Im W.T."/>
        </authorList>
    </citation>
    <scope>NUCLEOTIDE SEQUENCE [LARGE SCALE GENOMIC DNA]</scope>
    <source>
        <strain evidence="2 3">BO-81</strain>
    </source>
</reference>
<dbReference type="Gene3D" id="3.40.50.10890">
    <property type="match status" value="1"/>
</dbReference>
<evidence type="ECO:0000313" key="2">
    <source>
        <dbReference type="EMBL" id="RLL72777.1"/>
    </source>
</evidence>
<dbReference type="Pfam" id="PF00753">
    <property type="entry name" value="Lactamase_B"/>
    <property type="match status" value="1"/>
</dbReference>
<dbReference type="InterPro" id="IPR001279">
    <property type="entry name" value="Metallo-B-lactamas"/>
</dbReference>
<organism evidence="2 3">
    <name type="scientific">Paenirhodobacter hankyongi</name>
    <dbReference type="NCBI Taxonomy" id="2294033"/>
    <lineage>
        <taxon>Bacteria</taxon>
        <taxon>Pseudomonadati</taxon>
        <taxon>Pseudomonadota</taxon>
        <taxon>Alphaproteobacteria</taxon>
        <taxon>Rhodobacterales</taxon>
        <taxon>Rhodobacter group</taxon>
        <taxon>Paenirhodobacter</taxon>
    </lineage>
</organism>
<evidence type="ECO:0000313" key="3">
    <source>
        <dbReference type="Proteomes" id="UP000279673"/>
    </source>
</evidence>
<name>A0A421BWR3_9RHOB</name>
<dbReference type="Proteomes" id="UP000279673">
    <property type="component" value="Unassembled WGS sequence"/>
</dbReference>
<dbReference type="Gene3D" id="3.60.15.10">
    <property type="entry name" value="Ribonuclease Z/Hydroxyacylglutathione hydrolase-like"/>
    <property type="match status" value="2"/>
</dbReference>